<evidence type="ECO:0000313" key="2">
    <source>
        <dbReference type="EMBL" id="KOF66867.1"/>
    </source>
</evidence>
<feature type="chain" id="PRO_5005582641" evidence="1">
    <location>
        <begin position="21"/>
        <end position="308"/>
    </location>
</feature>
<dbReference type="OrthoDB" id="10532241at2759"/>
<accession>A0A0L8FQB9</accession>
<evidence type="ECO:0000256" key="1">
    <source>
        <dbReference type="SAM" id="SignalP"/>
    </source>
</evidence>
<organism evidence="2">
    <name type="scientific">Octopus bimaculoides</name>
    <name type="common">California two-spotted octopus</name>
    <dbReference type="NCBI Taxonomy" id="37653"/>
    <lineage>
        <taxon>Eukaryota</taxon>
        <taxon>Metazoa</taxon>
        <taxon>Spiralia</taxon>
        <taxon>Lophotrochozoa</taxon>
        <taxon>Mollusca</taxon>
        <taxon>Cephalopoda</taxon>
        <taxon>Coleoidea</taxon>
        <taxon>Octopodiformes</taxon>
        <taxon>Octopoda</taxon>
        <taxon>Incirrata</taxon>
        <taxon>Octopodidae</taxon>
        <taxon>Octopus</taxon>
    </lineage>
</organism>
<protein>
    <submittedName>
        <fullName evidence="2">Uncharacterized protein</fullName>
    </submittedName>
</protein>
<feature type="signal peptide" evidence="1">
    <location>
        <begin position="1"/>
        <end position="20"/>
    </location>
</feature>
<keyword evidence="1" id="KW-0732">Signal</keyword>
<reference evidence="2" key="1">
    <citation type="submission" date="2015-07" db="EMBL/GenBank/DDBJ databases">
        <title>MeaNS - Measles Nucleotide Surveillance Program.</title>
        <authorList>
            <person name="Tran T."/>
            <person name="Druce J."/>
        </authorList>
    </citation>
    <scope>NUCLEOTIDE SEQUENCE</scope>
    <source>
        <strain evidence="2">UCB-OBI-ISO-001</strain>
        <tissue evidence="2">Gonad</tissue>
    </source>
</reference>
<name>A0A0L8FQB9_OCTBM</name>
<proteinExistence type="predicted"/>
<dbReference type="PROSITE" id="PS51257">
    <property type="entry name" value="PROKAR_LIPOPROTEIN"/>
    <property type="match status" value="1"/>
</dbReference>
<dbReference type="AlphaFoldDB" id="A0A0L8FQB9"/>
<gene>
    <name evidence="2" type="ORF">OCBIM_22011069mg</name>
</gene>
<dbReference type="EMBL" id="KQ427618">
    <property type="protein sequence ID" value="KOF66867.1"/>
    <property type="molecule type" value="Genomic_DNA"/>
</dbReference>
<sequence length="308" mass="34214">MALRFIVAIALSALIGLSCGRPATDSPAAEPGSSKAEPYLVYPGNTGAKPSYQKNGDISYLYNWLKNHKFDPWKPTAENKPIAEPMSEPKPEPYYPYMPKVVPPHTHVPKHTHGHMHTVTHSRTDQHVLPPHFAQYPYGFRPPQPYGFPSRFQIPPFPYPPMKPVYRYPFPPTFGYPFNQQQKDQRGQVQQQAYYQPKYPMFPPTMGPGGAVGGPFLPPFLPPAFPPFRGFPYGQPNQGKFGGYATNVYNSVGNGNGMFGSRIVNPGSFGFGGILNSIKGSSSTPFLPKPYPFVPLQPKYGYPPVILN</sequence>